<keyword evidence="4 5" id="KW-0413">Isomerase</keyword>
<dbReference type="InterPro" id="IPR001179">
    <property type="entry name" value="PPIase_FKBP_dom"/>
</dbReference>
<dbReference type="PANTHER" id="PTHR43811">
    <property type="entry name" value="FKBP-TYPE PEPTIDYL-PROLYL CIS-TRANS ISOMERASE FKPA"/>
    <property type="match status" value="1"/>
</dbReference>
<dbReference type="PANTHER" id="PTHR43811:SF19">
    <property type="entry name" value="39 KDA FK506-BINDING NUCLEAR PROTEIN"/>
    <property type="match status" value="1"/>
</dbReference>
<dbReference type="Gene3D" id="3.10.50.40">
    <property type="match status" value="1"/>
</dbReference>
<keyword evidence="3 5" id="KW-0697">Rotamase</keyword>
<evidence type="ECO:0000256" key="5">
    <source>
        <dbReference type="PROSITE-ProRule" id="PRU00277"/>
    </source>
</evidence>
<dbReference type="SUPFAM" id="SSF54534">
    <property type="entry name" value="FKBP-like"/>
    <property type="match status" value="1"/>
</dbReference>
<evidence type="ECO:0000256" key="2">
    <source>
        <dbReference type="ARBA" id="ARBA00006577"/>
    </source>
</evidence>
<dbReference type="PROSITE" id="PS50059">
    <property type="entry name" value="FKBP_PPIASE"/>
    <property type="match status" value="1"/>
</dbReference>
<dbReference type="InterPro" id="IPR046357">
    <property type="entry name" value="PPIase_dom_sf"/>
</dbReference>
<evidence type="ECO:0000256" key="6">
    <source>
        <dbReference type="RuleBase" id="RU003915"/>
    </source>
</evidence>
<comment type="similarity">
    <text evidence="2 6">Belongs to the FKBP-type PPIase family.</text>
</comment>
<dbReference type="Pfam" id="PF00254">
    <property type="entry name" value="FKBP_C"/>
    <property type="match status" value="1"/>
</dbReference>
<sequence length="158" mass="17177">MKKVFLLGGLFLLVLAACSKKDDAPAYDAIAQYDADSAKIVAYIAANNITNVQHDPRGLFYQIVTKGSSDSVNAAANVWVSYKGQLLDKTVFDSSDSARFDLDKVITGWTIGIPKIRKGGEINLIIPSIYAYGPSAYPKIPANSVLVFNVKLKDFVNK</sequence>
<dbReference type="Proteomes" id="UP000190166">
    <property type="component" value="Unassembled WGS sequence"/>
</dbReference>
<keyword evidence="10" id="KW-1185">Reference proteome</keyword>
<dbReference type="STRING" id="393003.SAMN05660461_6080"/>
<evidence type="ECO:0000313" key="9">
    <source>
        <dbReference type="EMBL" id="SKD10176.1"/>
    </source>
</evidence>
<comment type="catalytic activity">
    <reaction evidence="1 5 6">
        <text>[protein]-peptidylproline (omega=180) = [protein]-peptidylproline (omega=0)</text>
        <dbReference type="Rhea" id="RHEA:16237"/>
        <dbReference type="Rhea" id="RHEA-COMP:10747"/>
        <dbReference type="Rhea" id="RHEA-COMP:10748"/>
        <dbReference type="ChEBI" id="CHEBI:83833"/>
        <dbReference type="ChEBI" id="CHEBI:83834"/>
        <dbReference type="EC" id="5.2.1.8"/>
    </reaction>
</comment>
<evidence type="ECO:0000256" key="7">
    <source>
        <dbReference type="SAM" id="SignalP"/>
    </source>
</evidence>
<dbReference type="PROSITE" id="PS51257">
    <property type="entry name" value="PROKAR_LIPOPROTEIN"/>
    <property type="match status" value="1"/>
</dbReference>
<dbReference type="EMBL" id="FUZZ01000006">
    <property type="protein sequence ID" value="SKD10176.1"/>
    <property type="molecule type" value="Genomic_DNA"/>
</dbReference>
<gene>
    <name evidence="9" type="ORF">SAMN05660461_6080</name>
</gene>
<accession>A0A1T5PBX5</accession>
<keyword evidence="7" id="KW-0732">Signal</keyword>
<evidence type="ECO:0000259" key="8">
    <source>
        <dbReference type="PROSITE" id="PS50059"/>
    </source>
</evidence>
<name>A0A1T5PBX5_9BACT</name>
<organism evidence="9 10">
    <name type="scientific">Chitinophaga ginsengisegetis</name>
    <dbReference type="NCBI Taxonomy" id="393003"/>
    <lineage>
        <taxon>Bacteria</taxon>
        <taxon>Pseudomonadati</taxon>
        <taxon>Bacteroidota</taxon>
        <taxon>Chitinophagia</taxon>
        <taxon>Chitinophagales</taxon>
        <taxon>Chitinophagaceae</taxon>
        <taxon>Chitinophaga</taxon>
    </lineage>
</organism>
<feature type="chain" id="PRO_5012301471" description="Peptidyl-prolyl cis-trans isomerase" evidence="7">
    <location>
        <begin position="17"/>
        <end position="158"/>
    </location>
</feature>
<dbReference type="RefSeq" id="WP_079473340.1">
    <property type="nucleotide sequence ID" value="NZ_FUZZ01000006.1"/>
</dbReference>
<proteinExistence type="inferred from homology"/>
<evidence type="ECO:0000313" key="10">
    <source>
        <dbReference type="Proteomes" id="UP000190166"/>
    </source>
</evidence>
<protein>
    <recommendedName>
        <fullName evidence="6">Peptidyl-prolyl cis-trans isomerase</fullName>
        <ecNumber evidence="6">5.2.1.8</ecNumber>
    </recommendedName>
</protein>
<dbReference type="AlphaFoldDB" id="A0A1T5PBX5"/>
<reference evidence="9 10" key="1">
    <citation type="submission" date="2017-02" db="EMBL/GenBank/DDBJ databases">
        <authorList>
            <person name="Peterson S.W."/>
        </authorList>
    </citation>
    <scope>NUCLEOTIDE SEQUENCE [LARGE SCALE GENOMIC DNA]</scope>
    <source>
        <strain evidence="9 10">DSM 18108</strain>
    </source>
</reference>
<feature type="domain" description="PPIase FKBP-type" evidence="8">
    <location>
        <begin position="75"/>
        <end position="156"/>
    </location>
</feature>
<dbReference type="EC" id="5.2.1.8" evidence="6"/>
<evidence type="ECO:0000256" key="4">
    <source>
        <dbReference type="ARBA" id="ARBA00023235"/>
    </source>
</evidence>
<feature type="signal peptide" evidence="7">
    <location>
        <begin position="1"/>
        <end position="16"/>
    </location>
</feature>
<evidence type="ECO:0000256" key="3">
    <source>
        <dbReference type="ARBA" id="ARBA00023110"/>
    </source>
</evidence>
<evidence type="ECO:0000256" key="1">
    <source>
        <dbReference type="ARBA" id="ARBA00000971"/>
    </source>
</evidence>
<dbReference type="GO" id="GO:0003755">
    <property type="term" value="F:peptidyl-prolyl cis-trans isomerase activity"/>
    <property type="evidence" value="ECO:0007669"/>
    <property type="project" value="UniProtKB-UniRule"/>
</dbReference>